<feature type="signal peptide" evidence="2">
    <location>
        <begin position="1"/>
        <end position="28"/>
    </location>
</feature>
<feature type="region of interest" description="Disordered" evidence="1">
    <location>
        <begin position="49"/>
        <end position="70"/>
    </location>
</feature>
<protein>
    <submittedName>
        <fullName evidence="3">Uncharacterized protein</fullName>
    </submittedName>
</protein>
<evidence type="ECO:0000256" key="1">
    <source>
        <dbReference type="SAM" id="MobiDB-lite"/>
    </source>
</evidence>
<evidence type="ECO:0000313" key="3">
    <source>
        <dbReference type="EMBL" id="SNS13643.1"/>
    </source>
</evidence>
<dbReference type="EMBL" id="FZNR01000010">
    <property type="protein sequence ID" value="SNS13643.1"/>
    <property type="molecule type" value="Genomic_DNA"/>
</dbReference>
<reference evidence="3 4" key="1">
    <citation type="submission" date="2017-06" db="EMBL/GenBank/DDBJ databases">
        <authorList>
            <person name="Kim H.J."/>
            <person name="Triplett B.A."/>
        </authorList>
    </citation>
    <scope>NUCLEOTIDE SEQUENCE [LARGE SCALE GENOMIC DNA]</scope>
    <source>
        <strain evidence="3 4">DSM 43151</strain>
    </source>
</reference>
<organism evidence="3 4">
    <name type="scientific">Actinoplanes regularis</name>
    <dbReference type="NCBI Taxonomy" id="52697"/>
    <lineage>
        <taxon>Bacteria</taxon>
        <taxon>Bacillati</taxon>
        <taxon>Actinomycetota</taxon>
        <taxon>Actinomycetes</taxon>
        <taxon>Micromonosporales</taxon>
        <taxon>Micromonosporaceae</taxon>
        <taxon>Actinoplanes</taxon>
    </lineage>
</organism>
<feature type="chain" id="PRO_5012805553" evidence="2">
    <location>
        <begin position="29"/>
        <end position="133"/>
    </location>
</feature>
<dbReference type="AlphaFoldDB" id="A0A239C2P2"/>
<dbReference type="Proteomes" id="UP000198415">
    <property type="component" value="Unassembled WGS sequence"/>
</dbReference>
<evidence type="ECO:0000256" key="2">
    <source>
        <dbReference type="SAM" id="SignalP"/>
    </source>
</evidence>
<gene>
    <name evidence="3" type="ORF">SAMN06264365_110236</name>
</gene>
<keyword evidence="2" id="KW-0732">Signal</keyword>
<name>A0A239C2P2_9ACTN</name>
<proteinExistence type="predicted"/>
<accession>A0A239C2P2</accession>
<sequence>MPRLIKRLLALALLLLCASAIDHWMEHAAYGPQGMSGCPAMAGYTGHTGHLAHHRTSGTARAEPGRVDASTGGGRPCLLMAAGARPGPAGAESSPNPVLVAAPVPAGTPLTCDTAQPRASPRGVLSVTCVSRT</sequence>
<evidence type="ECO:0000313" key="4">
    <source>
        <dbReference type="Proteomes" id="UP000198415"/>
    </source>
</evidence>
<keyword evidence="4" id="KW-1185">Reference proteome</keyword>